<sequence>MFKYKRQTIQLNANNKQYIKKNFIKEKQIKENLFKKKEVLKIYNKQKKNKKNKKETKKEVNIISDQKSSDQFQRQKDITTTQIRTLIDKEEEQNYEQTPSVNCLTQADRKQKLESQNLLSHQIRIMGRSRRGKLVSNS</sequence>
<dbReference type="Proteomes" id="UP000009168">
    <property type="component" value="Unassembled WGS sequence"/>
</dbReference>
<dbReference type="RefSeq" id="XP_012654167.1">
    <property type="nucleotide sequence ID" value="XM_012798713.1"/>
</dbReference>
<dbReference type="KEGG" id="tet:TTHERM_000471949"/>
<evidence type="ECO:0000313" key="2">
    <source>
        <dbReference type="EMBL" id="EWS73318.1"/>
    </source>
</evidence>
<organism evidence="2 3">
    <name type="scientific">Tetrahymena thermophila (strain SB210)</name>
    <dbReference type="NCBI Taxonomy" id="312017"/>
    <lineage>
        <taxon>Eukaryota</taxon>
        <taxon>Sar</taxon>
        <taxon>Alveolata</taxon>
        <taxon>Ciliophora</taxon>
        <taxon>Intramacronucleata</taxon>
        <taxon>Oligohymenophorea</taxon>
        <taxon>Hymenostomatida</taxon>
        <taxon>Tetrahymenina</taxon>
        <taxon>Tetrahymenidae</taxon>
        <taxon>Tetrahymena</taxon>
    </lineage>
</organism>
<keyword evidence="3" id="KW-1185">Reference proteome</keyword>
<feature type="compositionally biased region" description="Polar residues" evidence="1">
    <location>
        <begin position="63"/>
        <end position="75"/>
    </location>
</feature>
<protein>
    <submittedName>
        <fullName evidence="2">Uncharacterized protein</fullName>
    </submittedName>
</protein>
<dbReference type="EMBL" id="GG662622">
    <property type="protein sequence ID" value="EWS73318.1"/>
    <property type="molecule type" value="Genomic_DNA"/>
</dbReference>
<name>W7XAB0_TETTS</name>
<feature type="region of interest" description="Disordered" evidence="1">
    <location>
        <begin position="45"/>
        <end position="75"/>
    </location>
</feature>
<evidence type="ECO:0000313" key="3">
    <source>
        <dbReference type="Proteomes" id="UP000009168"/>
    </source>
</evidence>
<reference evidence="3" key="1">
    <citation type="journal article" date="2006" name="PLoS Biol.">
        <title>Macronuclear genome sequence of the ciliate Tetrahymena thermophila, a model eukaryote.</title>
        <authorList>
            <person name="Eisen J.A."/>
            <person name="Coyne R.S."/>
            <person name="Wu M."/>
            <person name="Wu D."/>
            <person name="Thiagarajan M."/>
            <person name="Wortman J.R."/>
            <person name="Badger J.H."/>
            <person name="Ren Q."/>
            <person name="Amedeo P."/>
            <person name="Jones K.M."/>
            <person name="Tallon L.J."/>
            <person name="Delcher A.L."/>
            <person name="Salzberg S.L."/>
            <person name="Silva J.C."/>
            <person name="Haas B.J."/>
            <person name="Majoros W.H."/>
            <person name="Farzad M."/>
            <person name="Carlton J.M."/>
            <person name="Smith R.K. Jr."/>
            <person name="Garg J."/>
            <person name="Pearlman R.E."/>
            <person name="Karrer K.M."/>
            <person name="Sun L."/>
            <person name="Manning G."/>
            <person name="Elde N.C."/>
            <person name="Turkewitz A.P."/>
            <person name="Asai D.J."/>
            <person name="Wilkes D.E."/>
            <person name="Wang Y."/>
            <person name="Cai H."/>
            <person name="Collins K."/>
            <person name="Stewart B.A."/>
            <person name="Lee S.R."/>
            <person name="Wilamowska K."/>
            <person name="Weinberg Z."/>
            <person name="Ruzzo W.L."/>
            <person name="Wloga D."/>
            <person name="Gaertig J."/>
            <person name="Frankel J."/>
            <person name="Tsao C.-C."/>
            <person name="Gorovsky M.A."/>
            <person name="Keeling P.J."/>
            <person name="Waller R.F."/>
            <person name="Patron N.J."/>
            <person name="Cherry J.M."/>
            <person name="Stover N.A."/>
            <person name="Krieger C.J."/>
            <person name="del Toro C."/>
            <person name="Ryder H.F."/>
            <person name="Williamson S.C."/>
            <person name="Barbeau R.A."/>
            <person name="Hamilton E.P."/>
            <person name="Orias E."/>
        </authorList>
    </citation>
    <scope>NUCLEOTIDE SEQUENCE [LARGE SCALE GENOMIC DNA]</scope>
    <source>
        <strain evidence="3">SB210</strain>
    </source>
</reference>
<feature type="compositionally biased region" description="Basic residues" evidence="1">
    <location>
        <begin position="45"/>
        <end position="55"/>
    </location>
</feature>
<dbReference type="AlphaFoldDB" id="W7XAB0"/>
<gene>
    <name evidence="2" type="ORF">TTHERM_000471949</name>
</gene>
<dbReference type="InParanoid" id="W7XAB0"/>
<evidence type="ECO:0000256" key="1">
    <source>
        <dbReference type="SAM" id="MobiDB-lite"/>
    </source>
</evidence>
<proteinExistence type="predicted"/>
<accession>W7XAB0</accession>
<dbReference type="GeneID" id="24439159"/>